<dbReference type="Proteomes" id="UP000278807">
    <property type="component" value="Unassembled WGS sequence"/>
</dbReference>
<keyword evidence="4" id="KW-1185">Reference proteome</keyword>
<proteinExistence type="predicted"/>
<accession>A0A0R3TSC9</accession>
<feature type="compositionally biased region" description="Pro residues" evidence="1">
    <location>
        <begin position="378"/>
        <end position="392"/>
    </location>
</feature>
<feature type="region of interest" description="Disordered" evidence="1">
    <location>
        <begin position="378"/>
        <end position="405"/>
    </location>
</feature>
<name>A0A0R3TSC9_RODNA</name>
<evidence type="ECO:0000313" key="3">
    <source>
        <dbReference type="EMBL" id="VDO08213.1"/>
    </source>
</evidence>
<dbReference type="OrthoDB" id="10498302at2759"/>
<organism evidence="5">
    <name type="scientific">Rodentolepis nana</name>
    <name type="common">Dwarf tapeworm</name>
    <name type="synonym">Hymenolepis nana</name>
    <dbReference type="NCBI Taxonomy" id="102285"/>
    <lineage>
        <taxon>Eukaryota</taxon>
        <taxon>Metazoa</taxon>
        <taxon>Spiralia</taxon>
        <taxon>Lophotrochozoa</taxon>
        <taxon>Platyhelminthes</taxon>
        <taxon>Cestoda</taxon>
        <taxon>Eucestoda</taxon>
        <taxon>Cyclophyllidea</taxon>
        <taxon>Hymenolepididae</taxon>
        <taxon>Rodentolepis</taxon>
    </lineage>
</organism>
<evidence type="ECO:0000313" key="5">
    <source>
        <dbReference type="WBParaSite" id="HNAJ_0001054501-mRNA-1"/>
    </source>
</evidence>
<sequence length="527" mass="60468">MIWRTALLCLLIFSLGRAFFHLPTNYNYDFSSCVGATCRSGQSVAYGCINGNCTYVCSDGFCSGYRGYQGVLPPMTHRNLLRPWGYGVVRHQDGCHGGNCGYWGGCMNDYCGGYYDFRGCQEMDCRSGPFHGYGCSDGNCGIICNGRNCYIENTYGTPMGTKPNVARNKTFENEPRAPSVNKPYDIRQYRRGLEDLGETFKSKDKWMLRTLNRTEIFDLVKSWIKDEKVFNEMKPDGKEVKFILNEFRKRNRMQTRLELWREGKKSQMYYSTLCPYKQDQCSYSNQFPLMIPYQPCPQMLNRQYTPRPIMPYQSPFYPPQSYFNPRPWAPTQYWPPNPYVAQPQPRSPPPVYRPPPGWAPPQVPVNCPGGCPHPKLPVLPPPSVNPQAPRAPPSARRHTPGWGPPKAPYVPQSHYQRPPMIPQPPVYPHPHVVPQSPYQRPSMIPQPPVYPHPPVVPQSPYQRPPMIPQPPVYPHPPVVPQSPYQRPRQYWFPPHRVPPPMQRPPMIPRHGGNPRPRGYYTGPKVSN</sequence>
<evidence type="ECO:0000313" key="4">
    <source>
        <dbReference type="Proteomes" id="UP000278807"/>
    </source>
</evidence>
<dbReference type="STRING" id="102285.A0A0R3TSC9"/>
<evidence type="ECO:0000256" key="1">
    <source>
        <dbReference type="SAM" id="MobiDB-lite"/>
    </source>
</evidence>
<dbReference type="AlphaFoldDB" id="A0A0R3TSC9"/>
<protein>
    <submittedName>
        <fullName evidence="5">Basic proline-rich protein-like</fullName>
    </submittedName>
</protein>
<dbReference type="EMBL" id="UZAE01013097">
    <property type="protein sequence ID" value="VDO08213.1"/>
    <property type="molecule type" value="Genomic_DNA"/>
</dbReference>
<gene>
    <name evidence="3" type="ORF">HNAJ_LOCUS10540</name>
</gene>
<feature type="region of interest" description="Disordered" evidence="1">
    <location>
        <begin position="460"/>
        <end position="479"/>
    </location>
</feature>
<feature type="signal peptide" evidence="2">
    <location>
        <begin position="1"/>
        <end position="18"/>
    </location>
</feature>
<feature type="chain" id="PRO_5043132018" evidence="2">
    <location>
        <begin position="19"/>
        <end position="527"/>
    </location>
</feature>
<keyword evidence="2" id="KW-0732">Signal</keyword>
<feature type="region of interest" description="Disordered" evidence="1">
    <location>
        <begin position="484"/>
        <end position="527"/>
    </location>
</feature>
<evidence type="ECO:0000256" key="2">
    <source>
        <dbReference type="SAM" id="SignalP"/>
    </source>
</evidence>
<feature type="compositionally biased region" description="Pro residues" evidence="1">
    <location>
        <begin position="495"/>
        <end position="507"/>
    </location>
</feature>
<dbReference type="WBParaSite" id="HNAJ_0001054501-mRNA-1">
    <property type="protein sequence ID" value="HNAJ_0001054501-mRNA-1"/>
    <property type="gene ID" value="HNAJ_0001054501"/>
</dbReference>
<reference evidence="5" key="1">
    <citation type="submission" date="2017-02" db="UniProtKB">
        <authorList>
            <consortium name="WormBaseParasite"/>
        </authorList>
    </citation>
    <scope>IDENTIFICATION</scope>
</reference>
<reference evidence="3 4" key="2">
    <citation type="submission" date="2018-11" db="EMBL/GenBank/DDBJ databases">
        <authorList>
            <consortium name="Pathogen Informatics"/>
        </authorList>
    </citation>
    <scope>NUCLEOTIDE SEQUENCE [LARGE SCALE GENOMIC DNA]</scope>
</reference>